<dbReference type="RefSeq" id="WP_160360513.1">
    <property type="nucleotide sequence ID" value="NZ_WSRQ01000039.1"/>
</dbReference>
<protein>
    <submittedName>
        <fullName evidence="5">DeoR family transcriptional regulator</fullName>
    </submittedName>
</protein>
<sequence length="251" mass="27750">MFTEERFNIILQELKVKGIVSVTDLVKLLDASESTVRRDLNALDNEGLLKKIHGGAIAIGESTSKHDYKVNVRQSLNVDEKYEIAKYAASLIEEGDVIYLDAGTTTELIIEFIDAKNITVVTNGIVHAKKLLERGFKTFILGGEVKAITEAIIGNTTVEELKKYNFSKGFFGVNGVSNQSGYTTPDVNEAMVKAQAIKMCRQSYVLADQSKLEKVSFITFGAITDSILITTKIDRNNISYDTNVIEVIKID</sequence>
<dbReference type="PROSITE" id="PS51000">
    <property type="entry name" value="HTH_DEOR_2"/>
    <property type="match status" value="1"/>
</dbReference>
<dbReference type="EMBL" id="WSRQ01000039">
    <property type="protein sequence ID" value="MVX65838.1"/>
    <property type="molecule type" value="Genomic_DNA"/>
</dbReference>
<keyword evidence="2" id="KW-0238">DNA-binding</keyword>
<dbReference type="PANTHER" id="PTHR30363:SF56">
    <property type="entry name" value="TRANSCRIPTIONAL REGULATOR, DEOR FAMILY"/>
    <property type="match status" value="1"/>
</dbReference>
<dbReference type="SMART" id="SM00420">
    <property type="entry name" value="HTH_DEOR"/>
    <property type="match status" value="1"/>
</dbReference>
<proteinExistence type="predicted"/>
<dbReference type="InterPro" id="IPR001034">
    <property type="entry name" value="DeoR_HTH"/>
</dbReference>
<evidence type="ECO:0000256" key="1">
    <source>
        <dbReference type="ARBA" id="ARBA00023015"/>
    </source>
</evidence>
<keyword evidence="1" id="KW-0805">Transcription regulation</keyword>
<comment type="caution">
    <text evidence="5">The sequence shown here is derived from an EMBL/GenBank/DDBJ whole genome shotgun (WGS) entry which is preliminary data.</text>
</comment>
<dbReference type="SUPFAM" id="SSF100950">
    <property type="entry name" value="NagB/RpiA/CoA transferase-like"/>
    <property type="match status" value="1"/>
</dbReference>
<name>A0A964RQB6_9CLOT</name>
<dbReference type="Proteomes" id="UP000656077">
    <property type="component" value="Unassembled WGS sequence"/>
</dbReference>
<dbReference type="PANTHER" id="PTHR30363">
    <property type="entry name" value="HTH-TYPE TRANSCRIPTIONAL REGULATOR SRLR-RELATED"/>
    <property type="match status" value="1"/>
</dbReference>
<dbReference type="Pfam" id="PF08220">
    <property type="entry name" value="HTH_DeoR"/>
    <property type="match status" value="1"/>
</dbReference>
<gene>
    <name evidence="5" type="ORF">GKZ28_19350</name>
</gene>
<dbReference type="Gene3D" id="1.10.10.10">
    <property type="entry name" value="Winged helix-like DNA-binding domain superfamily/Winged helix DNA-binding domain"/>
    <property type="match status" value="1"/>
</dbReference>
<dbReference type="GO" id="GO:0003677">
    <property type="term" value="F:DNA binding"/>
    <property type="evidence" value="ECO:0007669"/>
    <property type="project" value="UniProtKB-KW"/>
</dbReference>
<evidence type="ECO:0000256" key="2">
    <source>
        <dbReference type="ARBA" id="ARBA00023125"/>
    </source>
</evidence>
<evidence type="ECO:0000313" key="6">
    <source>
        <dbReference type="Proteomes" id="UP000656077"/>
    </source>
</evidence>
<dbReference type="InterPro" id="IPR014036">
    <property type="entry name" value="DeoR-like_C"/>
</dbReference>
<evidence type="ECO:0000259" key="4">
    <source>
        <dbReference type="PROSITE" id="PS51000"/>
    </source>
</evidence>
<dbReference type="GO" id="GO:0003700">
    <property type="term" value="F:DNA-binding transcription factor activity"/>
    <property type="evidence" value="ECO:0007669"/>
    <property type="project" value="InterPro"/>
</dbReference>
<evidence type="ECO:0000313" key="5">
    <source>
        <dbReference type="EMBL" id="MVX65838.1"/>
    </source>
</evidence>
<reference evidence="5" key="1">
    <citation type="submission" date="2019-12" db="EMBL/GenBank/DDBJ databases">
        <title>Microbes associate with the intestines of laboratory mice.</title>
        <authorList>
            <person name="Navarre W."/>
            <person name="Wong E."/>
        </authorList>
    </citation>
    <scope>NUCLEOTIDE SEQUENCE</scope>
    <source>
        <strain evidence="5">NM79_F5</strain>
    </source>
</reference>
<dbReference type="InterPro" id="IPR036388">
    <property type="entry name" value="WH-like_DNA-bd_sf"/>
</dbReference>
<keyword evidence="3" id="KW-0804">Transcription</keyword>
<dbReference type="InterPro" id="IPR036390">
    <property type="entry name" value="WH_DNA-bd_sf"/>
</dbReference>
<dbReference type="SMART" id="SM01134">
    <property type="entry name" value="DeoRC"/>
    <property type="match status" value="1"/>
</dbReference>
<evidence type="ECO:0000256" key="3">
    <source>
        <dbReference type="ARBA" id="ARBA00023163"/>
    </source>
</evidence>
<dbReference type="InterPro" id="IPR037171">
    <property type="entry name" value="NagB/RpiA_transferase-like"/>
</dbReference>
<dbReference type="SUPFAM" id="SSF46785">
    <property type="entry name" value="Winged helix' DNA-binding domain"/>
    <property type="match status" value="1"/>
</dbReference>
<organism evidence="5 6">
    <name type="scientific">Clostridium chromiireducens</name>
    <dbReference type="NCBI Taxonomy" id="225345"/>
    <lineage>
        <taxon>Bacteria</taxon>
        <taxon>Bacillati</taxon>
        <taxon>Bacillota</taxon>
        <taxon>Clostridia</taxon>
        <taxon>Eubacteriales</taxon>
        <taxon>Clostridiaceae</taxon>
        <taxon>Clostridium</taxon>
    </lineage>
</organism>
<dbReference type="Pfam" id="PF00455">
    <property type="entry name" value="DeoRC"/>
    <property type="match status" value="1"/>
</dbReference>
<dbReference type="InterPro" id="IPR050313">
    <property type="entry name" value="Carb_Metab_HTH_regulators"/>
</dbReference>
<dbReference type="PRINTS" id="PR00037">
    <property type="entry name" value="HTHLACR"/>
</dbReference>
<feature type="domain" description="HTH deoR-type" evidence="4">
    <location>
        <begin position="3"/>
        <end position="58"/>
    </location>
</feature>
<accession>A0A964RQB6</accession>
<dbReference type="Gene3D" id="3.40.50.1360">
    <property type="match status" value="1"/>
</dbReference>
<dbReference type="AlphaFoldDB" id="A0A964RQB6"/>
<dbReference type="InterPro" id="IPR018356">
    <property type="entry name" value="Tscrpt_reg_HTH_DeoR_CS"/>
</dbReference>
<dbReference type="PROSITE" id="PS00894">
    <property type="entry name" value="HTH_DEOR_1"/>
    <property type="match status" value="1"/>
</dbReference>